<sequence length="239" mass="26303">MSAFEDLLAEGASAPVDGWGFSWFDGRATEERPSWGYLKTISERMATARAALDVHTGGGEVLAEVPVTPPVLVATEHWRPNVRIAARNLPHAAVVETRGLPFADESFDLVVSRHPTWTDWPEIARVLAPGGTYLSQQVGTGSGRELTEYFLGPQTPDNGRDPSTAVAAAEAAGLTVVDVRAESLKAEFFDIAAVIVYLRKVVWLVPDFSVEKYRDLLERMHASMPFVSHTERFLIEVRK</sequence>
<dbReference type="GO" id="GO:0032259">
    <property type="term" value="P:methylation"/>
    <property type="evidence" value="ECO:0007669"/>
    <property type="project" value="UniProtKB-KW"/>
</dbReference>
<keyword evidence="2" id="KW-0808">Transferase</keyword>
<name>A0A563F3A8_9PSEU</name>
<dbReference type="GO" id="GO:0008757">
    <property type="term" value="F:S-adenosylmethionine-dependent methyltransferase activity"/>
    <property type="evidence" value="ECO:0007669"/>
    <property type="project" value="InterPro"/>
</dbReference>
<keyword evidence="2" id="KW-0489">Methyltransferase</keyword>
<dbReference type="PANTHER" id="PTHR43460:SF1">
    <property type="entry name" value="METHYLTRANSFERASE TYPE 11 DOMAIN-CONTAINING PROTEIN"/>
    <property type="match status" value="1"/>
</dbReference>
<evidence type="ECO:0000259" key="1">
    <source>
        <dbReference type="Pfam" id="PF08241"/>
    </source>
</evidence>
<protein>
    <submittedName>
        <fullName evidence="2">Class I SAM-dependent methyltransferase</fullName>
    </submittedName>
</protein>
<comment type="caution">
    <text evidence="2">The sequence shown here is derived from an EMBL/GenBank/DDBJ whole genome shotgun (WGS) entry which is preliminary data.</text>
</comment>
<dbReference type="Gene3D" id="3.40.50.150">
    <property type="entry name" value="Vaccinia Virus protein VP39"/>
    <property type="match status" value="1"/>
</dbReference>
<dbReference type="InterPro" id="IPR052939">
    <property type="entry name" value="23S_rRNA_MeTrnsfrase_RlmA"/>
</dbReference>
<accession>A0A563F3A8</accession>
<organism evidence="2 3">
    <name type="scientific">Lentzea tibetensis</name>
    <dbReference type="NCBI Taxonomy" id="2591470"/>
    <lineage>
        <taxon>Bacteria</taxon>
        <taxon>Bacillati</taxon>
        <taxon>Actinomycetota</taxon>
        <taxon>Actinomycetes</taxon>
        <taxon>Pseudonocardiales</taxon>
        <taxon>Pseudonocardiaceae</taxon>
        <taxon>Lentzea</taxon>
    </lineage>
</organism>
<feature type="domain" description="Methyltransferase type 11" evidence="1">
    <location>
        <begin position="52"/>
        <end position="133"/>
    </location>
</feature>
<dbReference type="Pfam" id="PF08241">
    <property type="entry name" value="Methyltransf_11"/>
    <property type="match status" value="1"/>
</dbReference>
<gene>
    <name evidence="2" type="ORF">FKR81_01450</name>
</gene>
<reference evidence="2 3" key="1">
    <citation type="submission" date="2019-07" db="EMBL/GenBank/DDBJ databases">
        <title>Lentzea xizangensis sp. nov., isolated from Qinghai-Tibetan Plateau Soils.</title>
        <authorList>
            <person name="Huang J."/>
        </authorList>
    </citation>
    <scope>NUCLEOTIDE SEQUENCE [LARGE SCALE GENOMIC DNA]</scope>
    <source>
        <strain evidence="2 3">FXJ1.1311</strain>
    </source>
</reference>
<dbReference type="SUPFAM" id="SSF53335">
    <property type="entry name" value="S-adenosyl-L-methionine-dependent methyltransferases"/>
    <property type="match status" value="1"/>
</dbReference>
<dbReference type="InterPro" id="IPR013216">
    <property type="entry name" value="Methyltransf_11"/>
</dbReference>
<proteinExistence type="predicted"/>
<dbReference type="Proteomes" id="UP000316639">
    <property type="component" value="Unassembled WGS sequence"/>
</dbReference>
<evidence type="ECO:0000313" key="2">
    <source>
        <dbReference type="EMBL" id="TWP54248.1"/>
    </source>
</evidence>
<dbReference type="PANTHER" id="PTHR43460">
    <property type="entry name" value="METHYLTRANSFERASE"/>
    <property type="match status" value="1"/>
</dbReference>
<dbReference type="AlphaFoldDB" id="A0A563F3A8"/>
<dbReference type="RefSeq" id="WP_146349031.1">
    <property type="nucleotide sequence ID" value="NZ_VOBR01000001.1"/>
</dbReference>
<dbReference type="InterPro" id="IPR029063">
    <property type="entry name" value="SAM-dependent_MTases_sf"/>
</dbReference>
<keyword evidence="3" id="KW-1185">Reference proteome</keyword>
<dbReference type="EMBL" id="VOBR01000001">
    <property type="protein sequence ID" value="TWP54248.1"/>
    <property type="molecule type" value="Genomic_DNA"/>
</dbReference>
<dbReference type="OrthoDB" id="9795864at2"/>
<evidence type="ECO:0000313" key="3">
    <source>
        <dbReference type="Proteomes" id="UP000316639"/>
    </source>
</evidence>